<feature type="compositionally biased region" description="Basic and acidic residues" evidence="10">
    <location>
        <begin position="181"/>
        <end position="194"/>
    </location>
</feature>
<protein>
    <recommendedName>
        <fullName evidence="9">Coupling of ubiquitin conjugation to ER degradation protein 1</fullName>
    </recommendedName>
</protein>
<evidence type="ECO:0000256" key="10">
    <source>
        <dbReference type="SAM" id="MobiDB-lite"/>
    </source>
</evidence>
<feature type="domain" description="CUE" evidence="12">
    <location>
        <begin position="63"/>
        <end position="106"/>
    </location>
</feature>
<dbReference type="AlphaFoldDB" id="A0AAJ0F9U8"/>
<evidence type="ECO:0000313" key="14">
    <source>
        <dbReference type="Proteomes" id="UP001239445"/>
    </source>
</evidence>
<evidence type="ECO:0000256" key="8">
    <source>
        <dbReference type="ARBA" id="ARBA00061383"/>
    </source>
</evidence>
<evidence type="ECO:0000256" key="9">
    <source>
        <dbReference type="ARBA" id="ARBA00072899"/>
    </source>
</evidence>
<dbReference type="InterPro" id="IPR009060">
    <property type="entry name" value="UBA-like_sf"/>
</dbReference>
<dbReference type="GO" id="GO:0043130">
    <property type="term" value="F:ubiquitin binding"/>
    <property type="evidence" value="ECO:0007669"/>
    <property type="project" value="InterPro"/>
</dbReference>
<dbReference type="Proteomes" id="UP001239445">
    <property type="component" value="Unassembled WGS sequence"/>
</dbReference>
<evidence type="ECO:0000256" key="7">
    <source>
        <dbReference type="ARBA" id="ARBA00037847"/>
    </source>
</evidence>
<dbReference type="GO" id="GO:0005789">
    <property type="term" value="C:endoplasmic reticulum membrane"/>
    <property type="evidence" value="ECO:0007669"/>
    <property type="project" value="UniProtKB-SubCell"/>
</dbReference>
<evidence type="ECO:0000256" key="1">
    <source>
        <dbReference type="ARBA" id="ARBA00004586"/>
    </source>
</evidence>
<sequence length="222" mass="23932">MDETMANEQVNIPSLVVILILSGLIVRYLFFSSPAGSSASGSASRGSSSSQRNGALEATRAQQREAAAEMILQMFPQVERRAVLWDLQRTGGSVAATTERILAGRLETPPVTFQPPPPPGGNTQQEQQQQKQPDKPAQPDLITRYKLHDKLAASAGDKESSDTESVGSGSGTGKTKAWSSNREERQALLQRRRDQMILEARRKMEAKLAAERDAAAGGSKSG</sequence>
<keyword evidence="6 11" id="KW-0472">Membrane</keyword>
<dbReference type="Gene3D" id="1.10.8.10">
    <property type="entry name" value="DNA helicase RuvA subunit, C-terminal domain"/>
    <property type="match status" value="1"/>
</dbReference>
<evidence type="ECO:0000256" key="2">
    <source>
        <dbReference type="ARBA" id="ARBA00022692"/>
    </source>
</evidence>
<keyword evidence="2 11" id="KW-0812">Transmembrane</keyword>
<comment type="caution">
    <text evidence="13">The sequence shown here is derived from an EMBL/GenBank/DDBJ whole genome shotgun (WGS) entry which is preliminary data.</text>
</comment>
<evidence type="ECO:0000313" key="13">
    <source>
        <dbReference type="EMBL" id="KAK1759447.1"/>
    </source>
</evidence>
<feature type="compositionally biased region" description="Low complexity" evidence="10">
    <location>
        <begin position="121"/>
        <end position="131"/>
    </location>
</feature>
<keyword evidence="5 11" id="KW-1133">Transmembrane helix</keyword>
<evidence type="ECO:0000256" key="3">
    <source>
        <dbReference type="ARBA" id="ARBA00022786"/>
    </source>
</evidence>
<gene>
    <name evidence="13" type="ORF">QBC47DRAFT_371986</name>
</gene>
<accession>A0AAJ0F9U8</accession>
<feature type="compositionally biased region" description="Basic and acidic residues" evidence="10">
    <location>
        <begin position="151"/>
        <end position="161"/>
    </location>
</feature>
<comment type="subcellular location">
    <subcellularLocation>
        <location evidence="7">Endomembrane system</location>
        <topology evidence="7">Single-pass membrane protein</topology>
    </subcellularLocation>
    <subcellularLocation>
        <location evidence="1">Endoplasmic reticulum membrane</location>
    </subcellularLocation>
</comment>
<organism evidence="13 14">
    <name type="scientific">Echria macrotheca</name>
    <dbReference type="NCBI Taxonomy" id="438768"/>
    <lineage>
        <taxon>Eukaryota</taxon>
        <taxon>Fungi</taxon>
        <taxon>Dikarya</taxon>
        <taxon>Ascomycota</taxon>
        <taxon>Pezizomycotina</taxon>
        <taxon>Sordariomycetes</taxon>
        <taxon>Sordariomycetidae</taxon>
        <taxon>Sordariales</taxon>
        <taxon>Schizotheciaceae</taxon>
        <taxon>Echria</taxon>
    </lineage>
</organism>
<feature type="region of interest" description="Disordered" evidence="10">
    <location>
        <begin position="37"/>
        <end position="61"/>
    </location>
</feature>
<evidence type="ECO:0000256" key="11">
    <source>
        <dbReference type="SAM" id="Phobius"/>
    </source>
</evidence>
<evidence type="ECO:0000256" key="6">
    <source>
        <dbReference type="ARBA" id="ARBA00023136"/>
    </source>
</evidence>
<keyword evidence="4" id="KW-0256">Endoplasmic reticulum</keyword>
<dbReference type="SMART" id="SM00546">
    <property type="entry name" value="CUE"/>
    <property type="match status" value="1"/>
</dbReference>
<feature type="region of interest" description="Disordered" evidence="10">
    <location>
        <begin position="151"/>
        <end position="194"/>
    </location>
</feature>
<feature type="region of interest" description="Disordered" evidence="10">
    <location>
        <begin position="102"/>
        <end position="137"/>
    </location>
</feature>
<feature type="transmembrane region" description="Helical" evidence="11">
    <location>
        <begin position="12"/>
        <end position="30"/>
    </location>
</feature>
<comment type="similarity">
    <text evidence="8">Belongs to the CUE1 family.</text>
</comment>
<dbReference type="SUPFAM" id="SSF46934">
    <property type="entry name" value="UBA-like"/>
    <property type="match status" value="1"/>
</dbReference>
<name>A0AAJ0F9U8_9PEZI</name>
<dbReference type="InterPro" id="IPR003892">
    <property type="entry name" value="CUE"/>
</dbReference>
<evidence type="ECO:0000259" key="12">
    <source>
        <dbReference type="PROSITE" id="PS51140"/>
    </source>
</evidence>
<evidence type="ECO:0000256" key="5">
    <source>
        <dbReference type="ARBA" id="ARBA00022989"/>
    </source>
</evidence>
<evidence type="ECO:0000256" key="4">
    <source>
        <dbReference type="ARBA" id="ARBA00022824"/>
    </source>
</evidence>
<reference evidence="13" key="1">
    <citation type="submission" date="2023-06" db="EMBL/GenBank/DDBJ databases">
        <title>Genome-scale phylogeny and comparative genomics of the fungal order Sordariales.</title>
        <authorList>
            <consortium name="Lawrence Berkeley National Laboratory"/>
            <person name="Hensen N."/>
            <person name="Bonometti L."/>
            <person name="Westerberg I."/>
            <person name="Brannstrom I.O."/>
            <person name="Guillou S."/>
            <person name="Cros-Aarteil S."/>
            <person name="Calhoun S."/>
            <person name="Haridas S."/>
            <person name="Kuo A."/>
            <person name="Mondo S."/>
            <person name="Pangilinan J."/>
            <person name="Riley R."/>
            <person name="Labutti K."/>
            <person name="Andreopoulos B."/>
            <person name="Lipzen A."/>
            <person name="Chen C."/>
            <person name="Yanf M."/>
            <person name="Daum C."/>
            <person name="Ng V."/>
            <person name="Clum A."/>
            <person name="Steindorff A."/>
            <person name="Ohm R."/>
            <person name="Martin F."/>
            <person name="Silar P."/>
            <person name="Natvig D."/>
            <person name="Lalanne C."/>
            <person name="Gautier V."/>
            <person name="Ament-Velasquez S.L."/>
            <person name="Kruys A."/>
            <person name="Hutchinson M.I."/>
            <person name="Powell A.J."/>
            <person name="Barry K."/>
            <person name="Miller A.N."/>
            <person name="Grigoriev I.V."/>
            <person name="Debuchy R."/>
            <person name="Gladieux P."/>
            <person name="Thoren M.H."/>
            <person name="Johannesson H."/>
        </authorList>
    </citation>
    <scope>NUCLEOTIDE SEQUENCE</scope>
    <source>
        <strain evidence="13">PSN4</strain>
    </source>
</reference>
<proteinExistence type="inferred from homology"/>
<dbReference type="EMBL" id="MU839828">
    <property type="protein sequence ID" value="KAK1759447.1"/>
    <property type="molecule type" value="Genomic_DNA"/>
</dbReference>
<dbReference type="Pfam" id="PF02845">
    <property type="entry name" value="CUE"/>
    <property type="match status" value="1"/>
</dbReference>
<dbReference type="FunFam" id="1.10.8.10:FF:000050">
    <property type="entry name" value="Related to AMFR protein"/>
    <property type="match status" value="1"/>
</dbReference>
<keyword evidence="14" id="KW-1185">Reference proteome</keyword>
<keyword evidence="3" id="KW-0833">Ubl conjugation pathway</keyword>
<dbReference type="PROSITE" id="PS51140">
    <property type="entry name" value="CUE"/>
    <property type="match status" value="1"/>
</dbReference>
<feature type="compositionally biased region" description="Low complexity" evidence="10">
    <location>
        <begin position="163"/>
        <end position="180"/>
    </location>
</feature>